<evidence type="ECO:0000256" key="2">
    <source>
        <dbReference type="ARBA" id="ARBA00023242"/>
    </source>
</evidence>
<gene>
    <name evidence="7" type="ORF">HAX54_031907</name>
</gene>
<dbReference type="EMBL" id="JACEIK010004048">
    <property type="protein sequence ID" value="MCD9643993.1"/>
    <property type="molecule type" value="Genomic_DNA"/>
</dbReference>
<dbReference type="Pfam" id="PF00076">
    <property type="entry name" value="RRM_1"/>
    <property type="match status" value="1"/>
</dbReference>
<evidence type="ECO:0000259" key="6">
    <source>
        <dbReference type="PROSITE" id="PS50102"/>
    </source>
</evidence>
<dbReference type="PROSITE" id="PS50102">
    <property type="entry name" value="RRM"/>
    <property type="match status" value="1"/>
</dbReference>
<evidence type="ECO:0000256" key="1">
    <source>
        <dbReference type="ARBA" id="ARBA00004123"/>
    </source>
</evidence>
<evidence type="ECO:0000256" key="3">
    <source>
        <dbReference type="PROSITE-ProRule" id="PRU00176"/>
    </source>
</evidence>
<feature type="transmembrane region" description="Helical" evidence="4">
    <location>
        <begin position="159"/>
        <end position="178"/>
    </location>
</feature>
<accession>A0ABS8V9W4</accession>
<feature type="chain" id="PRO_5046276570" description="RRM domain-containing protein" evidence="5">
    <location>
        <begin position="25"/>
        <end position="204"/>
    </location>
</feature>
<keyword evidence="8" id="KW-1185">Reference proteome</keyword>
<feature type="domain" description="RRM" evidence="6">
    <location>
        <begin position="40"/>
        <end position="82"/>
    </location>
</feature>
<keyword evidence="4" id="KW-0812">Transmembrane</keyword>
<dbReference type="InterPro" id="IPR000504">
    <property type="entry name" value="RRM_dom"/>
</dbReference>
<organism evidence="7 8">
    <name type="scientific">Datura stramonium</name>
    <name type="common">Jimsonweed</name>
    <name type="synonym">Common thornapple</name>
    <dbReference type="NCBI Taxonomy" id="4076"/>
    <lineage>
        <taxon>Eukaryota</taxon>
        <taxon>Viridiplantae</taxon>
        <taxon>Streptophyta</taxon>
        <taxon>Embryophyta</taxon>
        <taxon>Tracheophyta</taxon>
        <taxon>Spermatophyta</taxon>
        <taxon>Magnoliopsida</taxon>
        <taxon>eudicotyledons</taxon>
        <taxon>Gunneridae</taxon>
        <taxon>Pentapetalae</taxon>
        <taxon>asterids</taxon>
        <taxon>lamiids</taxon>
        <taxon>Solanales</taxon>
        <taxon>Solanaceae</taxon>
        <taxon>Solanoideae</taxon>
        <taxon>Datureae</taxon>
        <taxon>Datura</taxon>
    </lineage>
</organism>
<reference evidence="7 8" key="1">
    <citation type="journal article" date="2021" name="BMC Genomics">
        <title>Datura genome reveals duplications of psychoactive alkaloid biosynthetic genes and high mutation rate following tissue culture.</title>
        <authorList>
            <person name="Rajewski A."/>
            <person name="Carter-House D."/>
            <person name="Stajich J."/>
            <person name="Litt A."/>
        </authorList>
    </citation>
    <scope>NUCLEOTIDE SEQUENCE [LARGE SCALE GENOMIC DNA]</scope>
    <source>
        <strain evidence="7">AR-01</strain>
    </source>
</reference>
<protein>
    <recommendedName>
        <fullName evidence="6">RRM domain-containing protein</fullName>
    </recommendedName>
</protein>
<keyword evidence="5" id="KW-0732">Signal</keyword>
<evidence type="ECO:0000313" key="7">
    <source>
        <dbReference type="EMBL" id="MCD9643993.1"/>
    </source>
</evidence>
<dbReference type="InterPro" id="IPR012677">
    <property type="entry name" value="Nucleotide-bd_a/b_plait_sf"/>
</dbReference>
<comment type="caution">
    <text evidence="7">The sequence shown here is derived from an EMBL/GenBank/DDBJ whole genome shotgun (WGS) entry which is preliminary data.</text>
</comment>
<feature type="signal peptide" evidence="5">
    <location>
        <begin position="1"/>
        <end position="24"/>
    </location>
</feature>
<dbReference type="PANTHER" id="PTHR48033">
    <property type="entry name" value="RNA-BINDING (RRM/RBD/RNP MOTIFS) FAMILY PROTEIN"/>
    <property type="match status" value="1"/>
</dbReference>
<keyword evidence="4" id="KW-1133">Transmembrane helix</keyword>
<evidence type="ECO:0000313" key="8">
    <source>
        <dbReference type="Proteomes" id="UP000823775"/>
    </source>
</evidence>
<evidence type="ECO:0000256" key="4">
    <source>
        <dbReference type="SAM" id="Phobius"/>
    </source>
</evidence>
<sequence>MQIPLLLTLLLLKLILSMTNKLRSKEPFLKDLLSQDFSLKKVFVGGIPTTMNEDEFKGFFSKYGKVTDCEIIRDHVSKRSRGSSGGMSGRFGDYGYGGGEFGGRYGDYGGGEFGNYRGDPSLGYSSRYGSYAGGFGGGAGGYGGGGLMSAYGRGAGYGGLWWLALVLVMNLVQALVMVDQEVYMEVGQAIVAAAVTIPMPGRFS</sequence>
<evidence type="ECO:0000256" key="5">
    <source>
        <dbReference type="SAM" id="SignalP"/>
    </source>
</evidence>
<keyword evidence="2" id="KW-0539">Nucleus</keyword>
<proteinExistence type="predicted"/>
<keyword evidence="3" id="KW-0694">RNA-binding</keyword>
<comment type="subcellular location">
    <subcellularLocation>
        <location evidence="1">Nucleus</location>
    </subcellularLocation>
</comment>
<name>A0ABS8V9W4_DATST</name>
<dbReference type="Gene3D" id="3.30.70.330">
    <property type="match status" value="1"/>
</dbReference>
<dbReference type="InterPro" id="IPR035979">
    <property type="entry name" value="RBD_domain_sf"/>
</dbReference>
<keyword evidence="4" id="KW-0472">Membrane</keyword>
<dbReference type="SUPFAM" id="SSF54928">
    <property type="entry name" value="RNA-binding domain, RBD"/>
    <property type="match status" value="1"/>
</dbReference>
<dbReference type="PANTHER" id="PTHR48033:SF4">
    <property type="entry name" value="OS08G0320100 PROTEIN"/>
    <property type="match status" value="1"/>
</dbReference>
<dbReference type="Proteomes" id="UP000823775">
    <property type="component" value="Unassembled WGS sequence"/>
</dbReference>